<dbReference type="Gene3D" id="3.30.40.10">
    <property type="entry name" value="Zinc/RING finger domain, C3HC4 (zinc finger)"/>
    <property type="match status" value="2"/>
</dbReference>
<dbReference type="PANTHER" id="PTHR24202:SF4">
    <property type="entry name" value="E3 UBIQUITIN-PROTEIN LIGASE MIB2-RELATED"/>
    <property type="match status" value="1"/>
</dbReference>
<dbReference type="Proteomes" id="UP000230066">
    <property type="component" value="Unassembled WGS sequence"/>
</dbReference>
<evidence type="ECO:0000256" key="3">
    <source>
        <dbReference type="PROSITE-ProRule" id="PRU00023"/>
    </source>
</evidence>
<dbReference type="PROSITE" id="PS50297">
    <property type="entry name" value="ANK_REP_REGION"/>
    <property type="match status" value="2"/>
</dbReference>
<dbReference type="CDD" id="cd16727">
    <property type="entry name" value="RING-HC_MIB1_rpt3"/>
    <property type="match status" value="1"/>
</dbReference>
<dbReference type="SUPFAM" id="SSF48403">
    <property type="entry name" value="Ankyrin repeat"/>
    <property type="match status" value="1"/>
</dbReference>
<keyword evidence="1 4" id="KW-0479">Metal-binding</keyword>
<dbReference type="EMBL" id="JXXN02000326">
    <property type="protein sequence ID" value="THD27781.1"/>
    <property type="molecule type" value="Genomic_DNA"/>
</dbReference>
<feature type="repeat" description="ANK" evidence="3">
    <location>
        <begin position="106"/>
        <end position="138"/>
    </location>
</feature>
<feature type="region of interest" description="Disordered" evidence="5">
    <location>
        <begin position="192"/>
        <end position="231"/>
    </location>
</feature>
<feature type="repeat" description="ANK" evidence="3">
    <location>
        <begin position="42"/>
        <end position="74"/>
    </location>
</feature>
<evidence type="ECO:0000313" key="7">
    <source>
        <dbReference type="EMBL" id="THD27781.1"/>
    </source>
</evidence>
<feature type="region of interest" description="Disordered" evidence="5">
    <location>
        <begin position="824"/>
        <end position="855"/>
    </location>
</feature>
<dbReference type="Pfam" id="PF13920">
    <property type="entry name" value="zf-C3HC4_3"/>
    <property type="match status" value="2"/>
</dbReference>
<keyword evidence="3" id="KW-0040">ANK repeat</keyword>
<dbReference type="PROSITE" id="PS50089">
    <property type="entry name" value="ZF_RING_2"/>
    <property type="match status" value="2"/>
</dbReference>
<dbReference type="GO" id="GO:0016567">
    <property type="term" value="P:protein ubiquitination"/>
    <property type="evidence" value="ECO:0007669"/>
    <property type="project" value="TreeGrafter"/>
</dbReference>
<keyword evidence="2" id="KW-0862">Zinc</keyword>
<keyword evidence="8" id="KW-1185">Reference proteome</keyword>
<sequence>MLFVNFEWAKFKCYTHSFHILQAILQHCLCQTPWLVDEPQPDGLTALHLASLHGHLEVTDLLLQAGADPNLTVQRPAGLTGPPVRGVESGPGGTSASSVSVLLTQSNFTALHLAVHKAHPDVVCLLLCYGARATTTRNTDGRSPMQLVLTTLAQTHDMQQHSGQSTRRFDVALVPFLASVARLLVRMADSLTVTSSSPGPPARQSRRRPNREEFEEQLISIDDPSEEEDTIPESFNDAACLTVPSPLCRRLKSTIQATLETGVPRLVLIAACLASAIGAESWSASCATEDDEPDTRNTESITEAFVADIFGEYLDPVLQLALQQCHMEAMNSMSQVRVSNTENETRSPRHHGVSGGAQPGTELLVDMDEIEEENLVDALLQADSLSEPAISLLPVGIVTVTENNAVGASGSCTGSENREGTGDIPEATNDIIFVPTPDGHATNVLHQPLTIANQLIPRLNNLCVHDPTPRSESHLLPPTLEEMDLEWRECLVCSEANRATVIIPCGHIITCRQCTSLIKKCLLCRMRITGFHEFTQCCECQQSPGVIIARPCNHMLWCKLCLKTKSNQLDIIDRICPTEQFDLTTHSSLILQTDQHQIDQSKRLSPKPSASSSSSSTLASSAVATVGAVTYQIGSTSMAAVDENGPGGAAGRSVSGVLPIAGVQQQKPILSDSFNQPQQQLNSTIESMGIGTNEWHEVPLARLLVMIGKVNSLLDDLMTGGLCIDGCPVCTQPIEALLPIIVACAGVEQQASFSRELELPSEMLAETNPSSNNNLSTSFGLPQTTNNRTADVFVRGPPESDILPTTSASIVARAERGTLDLHTVPNHTAVTPNNRLHQSTSRSDSNTLRKRNQRPQLCERELSKLKHELQVMREQIRCPICLDRSRNLVFMCGHATCQWCGDQVTACPICRRAVESRIILY</sequence>
<dbReference type="GO" id="GO:0008270">
    <property type="term" value="F:zinc ion binding"/>
    <property type="evidence" value="ECO:0007669"/>
    <property type="project" value="UniProtKB-KW"/>
</dbReference>
<dbReference type="SMART" id="SM00248">
    <property type="entry name" value="ANK"/>
    <property type="match status" value="2"/>
</dbReference>
<evidence type="ECO:0000313" key="8">
    <source>
        <dbReference type="Proteomes" id="UP000230066"/>
    </source>
</evidence>
<evidence type="ECO:0000256" key="4">
    <source>
        <dbReference type="PROSITE-ProRule" id="PRU00175"/>
    </source>
</evidence>
<feature type="domain" description="RING-type" evidence="6">
    <location>
        <begin position="878"/>
        <end position="911"/>
    </location>
</feature>
<dbReference type="InterPro" id="IPR013083">
    <property type="entry name" value="Znf_RING/FYVE/PHD"/>
</dbReference>
<feature type="domain" description="RING-type" evidence="6">
    <location>
        <begin position="490"/>
        <end position="525"/>
    </location>
</feature>
<reference evidence="7" key="1">
    <citation type="submission" date="2019-03" db="EMBL/GenBank/DDBJ databases">
        <title>Improved annotation for the trematode Fasciola hepatica.</title>
        <authorList>
            <person name="Choi Y.-J."/>
            <person name="Martin J."/>
            <person name="Mitreva M."/>
        </authorList>
    </citation>
    <scope>NUCLEOTIDE SEQUENCE [LARGE SCALE GENOMIC DNA]</scope>
</reference>
<organism evidence="7 8">
    <name type="scientific">Fasciola hepatica</name>
    <name type="common">Liver fluke</name>
    <dbReference type="NCBI Taxonomy" id="6192"/>
    <lineage>
        <taxon>Eukaryota</taxon>
        <taxon>Metazoa</taxon>
        <taxon>Spiralia</taxon>
        <taxon>Lophotrochozoa</taxon>
        <taxon>Platyhelminthes</taxon>
        <taxon>Trematoda</taxon>
        <taxon>Digenea</taxon>
        <taxon>Plagiorchiida</taxon>
        <taxon>Echinostomata</taxon>
        <taxon>Echinostomatoidea</taxon>
        <taxon>Fasciolidae</taxon>
        <taxon>Fasciola</taxon>
    </lineage>
</organism>
<name>A0A4E0RM40_FASHE</name>
<dbReference type="Gene3D" id="1.25.40.20">
    <property type="entry name" value="Ankyrin repeat-containing domain"/>
    <property type="match status" value="1"/>
</dbReference>
<dbReference type="PANTHER" id="PTHR24202">
    <property type="entry name" value="E3 UBIQUITIN-PROTEIN LIGASE MIB2"/>
    <property type="match status" value="1"/>
</dbReference>
<dbReference type="Pfam" id="PF00023">
    <property type="entry name" value="Ank"/>
    <property type="match status" value="2"/>
</dbReference>
<dbReference type="InterPro" id="IPR002110">
    <property type="entry name" value="Ankyrin_rpt"/>
</dbReference>
<feature type="compositionally biased region" description="Polar residues" evidence="5">
    <location>
        <begin position="825"/>
        <end position="846"/>
    </location>
</feature>
<dbReference type="GO" id="GO:0005737">
    <property type="term" value="C:cytoplasm"/>
    <property type="evidence" value="ECO:0007669"/>
    <property type="project" value="TreeGrafter"/>
</dbReference>
<protein>
    <submittedName>
        <fullName evidence="7">E3 ubiquitin-protein ligase mib1</fullName>
    </submittedName>
</protein>
<keyword evidence="1 4" id="KW-0863">Zinc-finger</keyword>
<comment type="caution">
    <text evidence="7">The sequence shown here is derived from an EMBL/GenBank/DDBJ whole genome shotgun (WGS) entry which is preliminary data.</text>
</comment>
<proteinExistence type="predicted"/>
<dbReference type="AlphaFoldDB" id="A0A4E0RM40"/>
<feature type="region of interest" description="Disordered" evidence="5">
    <location>
        <begin position="340"/>
        <end position="360"/>
    </location>
</feature>
<dbReference type="PROSITE" id="PS50088">
    <property type="entry name" value="ANK_REPEAT"/>
    <property type="match status" value="2"/>
</dbReference>
<evidence type="ECO:0000256" key="1">
    <source>
        <dbReference type="ARBA" id="ARBA00022771"/>
    </source>
</evidence>
<dbReference type="InterPro" id="IPR036770">
    <property type="entry name" value="Ankyrin_rpt-contain_sf"/>
</dbReference>
<dbReference type="SUPFAM" id="SSF57850">
    <property type="entry name" value="RING/U-box"/>
    <property type="match status" value="1"/>
</dbReference>
<accession>A0A4E0RM40</accession>
<gene>
    <name evidence="7" type="ORF">D915_001446</name>
</gene>
<dbReference type="SMART" id="SM00184">
    <property type="entry name" value="RING"/>
    <property type="match status" value="3"/>
</dbReference>
<evidence type="ECO:0000259" key="6">
    <source>
        <dbReference type="PROSITE" id="PS50089"/>
    </source>
</evidence>
<dbReference type="InterPro" id="IPR001841">
    <property type="entry name" value="Znf_RING"/>
</dbReference>
<evidence type="ECO:0000256" key="2">
    <source>
        <dbReference type="ARBA" id="ARBA00022833"/>
    </source>
</evidence>
<evidence type="ECO:0000256" key="5">
    <source>
        <dbReference type="SAM" id="MobiDB-lite"/>
    </source>
</evidence>